<feature type="binding site" evidence="3">
    <location>
        <position position="143"/>
    </location>
    <ligand>
        <name>Zn(2+)</name>
        <dbReference type="ChEBI" id="CHEBI:29105"/>
        <label>2</label>
    </ligand>
</feature>
<organism evidence="4 5">
    <name type="scientific">Acuticoccus sediminis</name>
    <dbReference type="NCBI Taxonomy" id="2184697"/>
    <lineage>
        <taxon>Bacteria</taxon>
        <taxon>Pseudomonadati</taxon>
        <taxon>Pseudomonadota</taxon>
        <taxon>Alphaproteobacteria</taxon>
        <taxon>Hyphomicrobiales</taxon>
        <taxon>Amorphaceae</taxon>
        <taxon>Acuticoccus</taxon>
    </lineage>
</organism>
<keyword evidence="3" id="KW-0479">Metal-binding</keyword>
<keyword evidence="3" id="KW-0862">Zinc</keyword>
<dbReference type="Gene3D" id="3.30.70.360">
    <property type="match status" value="1"/>
</dbReference>
<evidence type="ECO:0000256" key="3">
    <source>
        <dbReference type="PIRSR" id="PIRSR001235-1"/>
    </source>
</evidence>
<feature type="binding site" evidence="3">
    <location>
        <position position="211"/>
    </location>
    <ligand>
        <name>Zn(2+)</name>
        <dbReference type="ChEBI" id="CHEBI:29105"/>
        <label>1</label>
    </ligand>
</feature>
<name>A0A8B2NYC7_9HYPH</name>
<dbReference type="GO" id="GO:0016813">
    <property type="term" value="F:hydrolase activity, acting on carbon-nitrogen (but not peptide) bonds, in linear amidines"/>
    <property type="evidence" value="ECO:0007669"/>
    <property type="project" value="InterPro"/>
</dbReference>
<dbReference type="PANTHER" id="PTHR32494">
    <property type="entry name" value="ALLANTOATE DEIMINASE-RELATED"/>
    <property type="match status" value="1"/>
</dbReference>
<dbReference type="PANTHER" id="PTHR32494:SF5">
    <property type="entry name" value="ALLANTOATE AMIDOHYDROLASE"/>
    <property type="match status" value="1"/>
</dbReference>
<dbReference type="PIRSF" id="PIRSF001235">
    <property type="entry name" value="Amidase_carbamoylase"/>
    <property type="match status" value="1"/>
</dbReference>
<dbReference type="Pfam" id="PF01546">
    <property type="entry name" value="Peptidase_M20"/>
    <property type="match status" value="1"/>
</dbReference>
<sequence>MPSSWHDEELPMSMDNTIWQDAAALGARLFDELREMSLDPPGVTRPAFSRLEDEAHAIAARAARAIGMEIRHDRCGNQYMVWPGADRSLPRVMVGSHMDSVAHGGNFDGALGVVLGIAAATALHARGVRPVRDLVVMAIRAEELVWFPTPYCGSRMAFGLLPADEYEKVRRSDTGRSLAEHMRDGGWDPDALAAGARELDPATLAAYIEPHIEQGPVLDAAGEAIGVVTGIRGNLRYRHGVITGEWAHAGAVPRDHRHDAVRAGAAFVSELEAIWDRYDAAGEDFVATIGEFWTDPDMHGMTKVPGTVRFTIDMRSLDNDLLWRTDAMLREAAAAIGARYGVTVDLGEATHAASALMDPALMDRLAAEAERCGVPYRRMASGAGHDCATFAGMGVPSAMLFLRNQNGSHNPDEAMRMEDFVAALPVLAGTLEGLLTA</sequence>
<evidence type="ECO:0000313" key="5">
    <source>
        <dbReference type="Proteomes" id="UP000249590"/>
    </source>
</evidence>
<comment type="cofactor">
    <cofactor evidence="3">
        <name>Zn(2+)</name>
        <dbReference type="ChEBI" id="CHEBI:29105"/>
    </cofactor>
    <text evidence="3">Binds 2 Zn(2+) ions per subunit.</text>
</comment>
<dbReference type="InterPro" id="IPR010158">
    <property type="entry name" value="Amidase_Cbmase"/>
</dbReference>
<comment type="caution">
    <text evidence="4">The sequence shown here is derived from an EMBL/GenBank/DDBJ whole genome shotgun (WGS) entry which is preliminary data.</text>
</comment>
<evidence type="ECO:0000256" key="2">
    <source>
        <dbReference type="ARBA" id="ARBA00022801"/>
    </source>
</evidence>
<feature type="binding site" evidence="3">
    <location>
        <position position="409"/>
    </location>
    <ligand>
        <name>Zn(2+)</name>
        <dbReference type="ChEBI" id="CHEBI:29105"/>
        <label>2</label>
    </ligand>
</feature>
<dbReference type="Gene3D" id="3.40.630.10">
    <property type="entry name" value="Zn peptidases"/>
    <property type="match status" value="1"/>
</dbReference>
<dbReference type="NCBIfam" id="TIGR01879">
    <property type="entry name" value="hydantase"/>
    <property type="match status" value="1"/>
</dbReference>
<keyword evidence="5" id="KW-1185">Reference proteome</keyword>
<feature type="binding site" evidence="3">
    <location>
        <position position="108"/>
    </location>
    <ligand>
        <name>Zn(2+)</name>
        <dbReference type="ChEBI" id="CHEBI:29105"/>
        <label>2</label>
    </ligand>
</feature>
<feature type="binding site" evidence="3">
    <location>
        <position position="108"/>
    </location>
    <ligand>
        <name>Zn(2+)</name>
        <dbReference type="ChEBI" id="CHEBI:29105"/>
        <label>1</label>
    </ligand>
</feature>
<dbReference type="InterPro" id="IPR036264">
    <property type="entry name" value="Bact_exopeptidase_dim_dom"/>
</dbReference>
<reference evidence="4 5" key="1">
    <citation type="submission" date="2018-05" db="EMBL/GenBank/DDBJ databases">
        <title>Acuticoccus sediminis sp. nov., isolated from deep-sea sediment of Indian Ocean.</title>
        <authorList>
            <person name="Liu X."/>
            <person name="Lai Q."/>
            <person name="Du Y."/>
            <person name="Sun F."/>
            <person name="Zhang X."/>
            <person name="Wang S."/>
            <person name="Shao Z."/>
        </authorList>
    </citation>
    <scope>NUCLEOTIDE SEQUENCE [LARGE SCALE GENOMIC DNA]</scope>
    <source>
        <strain evidence="4 5">PTG4-2</strain>
    </source>
</reference>
<proteinExistence type="inferred from homology"/>
<feature type="binding site" evidence="3">
    <location>
        <position position="97"/>
    </location>
    <ligand>
        <name>Zn(2+)</name>
        <dbReference type="ChEBI" id="CHEBI:29105"/>
        <label>1</label>
    </ligand>
</feature>
<dbReference type="SUPFAM" id="SSF55031">
    <property type="entry name" value="Bacterial exopeptidase dimerisation domain"/>
    <property type="match status" value="1"/>
</dbReference>
<evidence type="ECO:0000256" key="1">
    <source>
        <dbReference type="ARBA" id="ARBA00006153"/>
    </source>
</evidence>
<dbReference type="InterPro" id="IPR002933">
    <property type="entry name" value="Peptidase_M20"/>
</dbReference>
<dbReference type="EMBL" id="QHHQ01000001">
    <property type="protein sequence ID" value="RAI03841.1"/>
    <property type="molecule type" value="Genomic_DNA"/>
</dbReference>
<dbReference type="SUPFAM" id="SSF53187">
    <property type="entry name" value="Zn-dependent exopeptidases"/>
    <property type="match status" value="1"/>
</dbReference>
<dbReference type="AlphaFoldDB" id="A0A8B2NYC7"/>
<accession>A0A8B2NYC7</accession>
<protein>
    <submittedName>
        <fullName evidence="4">Zn-dependent hydrolase</fullName>
    </submittedName>
</protein>
<comment type="similarity">
    <text evidence="1">Belongs to the peptidase M20 family.</text>
</comment>
<dbReference type="GO" id="GO:0046872">
    <property type="term" value="F:metal ion binding"/>
    <property type="evidence" value="ECO:0007669"/>
    <property type="project" value="UniProtKB-KW"/>
</dbReference>
<keyword evidence="2 4" id="KW-0378">Hydrolase</keyword>
<evidence type="ECO:0000313" key="4">
    <source>
        <dbReference type="EMBL" id="RAI03841.1"/>
    </source>
</evidence>
<dbReference type="Proteomes" id="UP000249590">
    <property type="component" value="Unassembled WGS sequence"/>
</dbReference>
<gene>
    <name evidence="4" type="ORF">DLJ53_05055</name>
</gene>